<keyword evidence="2" id="KW-1185">Reference proteome</keyword>
<comment type="caution">
    <text evidence="1">The sequence shown here is derived from an EMBL/GenBank/DDBJ whole genome shotgun (WGS) entry which is preliminary data.</text>
</comment>
<reference evidence="1 2" key="1">
    <citation type="journal article" date="2019" name="Commun. Biol.">
        <title>The bagworm genome reveals a unique fibroin gene that provides high tensile strength.</title>
        <authorList>
            <person name="Kono N."/>
            <person name="Nakamura H."/>
            <person name="Ohtoshi R."/>
            <person name="Tomita M."/>
            <person name="Numata K."/>
            <person name="Arakawa K."/>
        </authorList>
    </citation>
    <scope>NUCLEOTIDE SEQUENCE [LARGE SCALE GENOMIC DNA]</scope>
</reference>
<dbReference type="AlphaFoldDB" id="A0A4C1ZTS1"/>
<protein>
    <submittedName>
        <fullName evidence="1">Uncharacterized protein</fullName>
    </submittedName>
</protein>
<organism evidence="1 2">
    <name type="scientific">Eumeta variegata</name>
    <name type="common">Bagworm moth</name>
    <name type="synonym">Eumeta japonica</name>
    <dbReference type="NCBI Taxonomy" id="151549"/>
    <lineage>
        <taxon>Eukaryota</taxon>
        <taxon>Metazoa</taxon>
        <taxon>Ecdysozoa</taxon>
        <taxon>Arthropoda</taxon>
        <taxon>Hexapoda</taxon>
        <taxon>Insecta</taxon>
        <taxon>Pterygota</taxon>
        <taxon>Neoptera</taxon>
        <taxon>Endopterygota</taxon>
        <taxon>Lepidoptera</taxon>
        <taxon>Glossata</taxon>
        <taxon>Ditrysia</taxon>
        <taxon>Tineoidea</taxon>
        <taxon>Psychidae</taxon>
        <taxon>Oiketicinae</taxon>
        <taxon>Eumeta</taxon>
    </lineage>
</organism>
<proteinExistence type="predicted"/>
<accession>A0A4C1ZTS1</accession>
<evidence type="ECO:0000313" key="2">
    <source>
        <dbReference type="Proteomes" id="UP000299102"/>
    </source>
</evidence>
<name>A0A4C1ZTS1_EUMVA</name>
<evidence type="ECO:0000313" key="1">
    <source>
        <dbReference type="EMBL" id="GBP91886.1"/>
    </source>
</evidence>
<sequence length="229" mass="26053">MGHKIESPSLYKSITTARVTDCIERRNLQFVISIDENENRLRFFICGMIYKRQGVRARGGGTTPPGKTPQSAPPRLHFYCQLEKRAERRRRRLEHASSVEKAGVLNTCAWVYICVHLTVALHVDELRLFVSRRRTTVEAVMTVDRLANIWICDFGSASHSDYGHAIDFNFSPAVDSDIPRSRFRALPVSKLDSAPRFAYDLDLATSRYEVLSSVTVTTHSQTKPRQILV</sequence>
<dbReference type="Proteomes" id="UP000299102">
    <property type="component" value="Unassembled WGS sequence"/>
</dbReference>
<dbReference type="EMBL" id="BGZK01002220">
    <property type="protein sequence ID" value="GBP91886.1"/>
    <property type="molecule type" value="Genomic_DNA"/>
</dbReference>
<gene>
    <name evidence="1" type="ORF">EVAR_101010_1</name>
</gene>